<dbReference type="AlphaFoldDB" id="A0A674IDX1"/>
<dbReference type="GO" id="GO:0030544">
    <property type="term" value="F:Hsp70 protein binding"/>
    <property type="evidence" value="ECO:0007669"/>
    <property type="project" value="TreeGrafter"/>
</dbReference>
<dbReference type="Ensembl" id="ENSTMTT00000006110.1">
    <property type="protein sequence ID" value="ENSTMTP00000005914.1"/>
    <property type="gene ID" value="ENSTMTG00000004364.1"/>
</dbReference>
<evidence type="ECO:0000256" key="3">
    <source>
        <dbReference type="PROSITE-ProRule" id="PRU00339"/>
    </source>
</evidence>
<dbReference type="Proteomes" id="UP000472274">
    <property type="component" value="Unplaced"/>
</dbReference>
<dbReference type="InParanoid" id="A0A674IDX1"/>
<dbReference type="InterPro" id="IPR019734">
    <property type="entry name" value="TPR_rpt"/>
</dbReference>
<dbReference type="SUPFAM" id="SSF48452">
    <property type="entry name" value="TPR-like"/>
    <property type="match status" value="1"/>
</dbReference>
<keyword evidence="1" id="KW-0677">Repeat</keyword>
<organism evidence="4 5">
    <name type="scientific">Terrapene triunguis</name>
    <name type="common">Three-toed box turtle</name>
    <dbReference type="NCBI Taxonomy" id="2587831"/>
    <lineage>
        <taxon>Eukaryota</taxon>
        <taxon>Metazoa</taxon>
        <taxon>Chordata</taxon>
        <taxon>Craniata</taxon>
        <taxon>Vertebrata</taxon>
        <taxon>Euteleostomi</taxon>
        <taxon>Archelosauria</taxon>
        <taxon>Testudinata</taxon>
        <taxon>Testudines</taxon>
        <taxon>Cryptodira</taxon>
        <taxon>Durocryptodira</taxon>
        <taxon>Testudinoidea</taxon>
        <taxon>Emydidae</taxon>
        <taxon>Terrapene</taxon>
    </lineage>
</organism>
<keyword evidence="5" id="KW-1185">Reference proteome</keyword>
<dbReference type="InterPro" id="IPR011990">
    <property type="entry name" value="TPR-like_helical_dom_sf"/>
</dbReference>
<feature type="repeat" description="TPR" evidence="3">
    <location>
        <begin position="140"/>
        <end position="173"/>
    </location>
</feature>
<dbReference type="SMART" id="SM00028">
    <property type="entry name" value="TPR"/>
    <property type="match status" value="2"/>
</dbReference>
<evidence type="ECO:0000313" key="4">
    <source>
        <dbReference type="Ensembl" id="ENSTMTP00000005914.1"/>
    </source>
</evidence>
<evidence type="ECO:0000256" key="2">
    <source>
        <dbReference type="ARBA" id="ARBA00022803"/>
    </source>
</evidence>
<evidence type="ECO:0000313" key="5">
    <source>
        <dbReference type="Proteomes" id="UP000472274"/>
    </source>
</evidence>
<dbReference type="PANTHER" id="PTHR45883:SF2">
    <property type="entry name" value="HSC70-INTERACTING PROTEIN"/>
    <property type="match status" value="1"/>
</dbReference>
<name>A0A674IDX1_9SAUR</name>
<evidence type="ECO:0000256" key="1">
    <source>
        <dbReference type="ARBA" id="ARBA00022737"/>
    </source>
</evidence>
<protein>
    <submittedName>
        <fullName evidence="4">Uncharacterized protein</fullName>
    </submittedName>
</protein>
<dbReference type="GeneTree" id="ENSGT00390000001347"/>
<sequence>MVTMNLRTVHSEMQDLAKLNQGFINSEDRRFLRESVASMENSMSPTSSHTGAGEMVRESDKLLKEAGNKENDLETDAEEVIESDQDDHQEMVDQNLQLTDEMTKQANEKNREAFDVLSKGELQKAIDLFSDAIKLNPYLVNSYTNRANVFVHLQKPNAAISDCNRAIELNPNLAQPYKVRGKALQLLGLLEEAACDLALASSWDQ</sequence>
<reference evidence="4" key="1">
    <citation type="submission" date="2025-08" db="UniProtKB">
        <authorList>
            <consortium name="Ensembl"/>
        </authorList>
    </citation>
    <scope>IDENTIFICATION</scope>
</reference>
<dbReference type="Gene3D" id="1.25.40.10">
    <property type="entry name" value="Tetratricopeptide repeat domain"/>
    <property type="match status" value="1"/>
</dbReference>
<dbReference type="PANTHER" id="PTHR45883">
    <property type="entry name" value="HSC70-INTERACTING PROTEIN"/>
    <property type="match status" value="1"/>
</dbReference>
<keyword evidence="2 3" id="KW-0802">TPR repeat</keyword>
<proteinExistence type="predicted"/>
<dbReference type="Pfam" id="PF00515">
    <property type="entry name" value="TPR_1"/>
    <property type="match status" value="1"/>
</dbReference>
<reference evidence="4" key="2">
    <citation type="submission" date="2025-09" db="UniProtKB">
        <authorList>
            <consortium name="Ensembl"/>
        </authorList>
    </citation>
    <scope>IDENTIFICATION</scope>
</reference>
<dbReference type="PROSITE" id="PS50005">
    <property type="entry name" value="TPR"/>
    <property type="match status" value="1"/>
</dbReference>
<accession>A0A674IDX1</accession>